<dbReference type="Proteomes" id="UP000326924">
    <property type="component" value="Unassembled WGS sequence"/>
</dbReference>
<feature type="compositionally biased region" description="Low complexity" evidence="1">
    <location>
        <begin position="10"/>
        <end position="47"/>
    </location>
</feature>
<feature type="compositionally biased region" description="Acidic residues" evidence="1">
    <location>
        <begin position="486"/>
        <end position="502"/>
    </location>
</feature>
<dbReference type="PANTHER" id="PTHR38701">
    <property type="entry name" value="CHROMOSOME 8, WHOLE GENOME SHOTGUN SEQUENCE"/>
    <property type="match status" value="1"/>
</dbReference>
<name>A0A5J5EHI3_9PEZI</name>
<evidence type="ECO:0000256" key="1">
    <source>
        <dbReference type="SAM" id="MobiDB-lite"/>
    </source>
</evidence>
<dbReference type="PANTHER" id="PTHR38701:SF1">
    <property type="entry name" value="UP-REGULATED DURING SEPTATION PROTEIN 1 DOMAIN-CONTAINING PROTEIN"/>
    <property type="match status" value="1"/>
</dbReference>
<sequence length="678" mass="72235">MASADGRSSVNGVVPQNPVVPRIRAAAGSAATQRTATTTNANPSSSSLLHPARSPKSLSRKTRAESVASPDPYYNHSLNPRHHVVRPSSAASNRSFVPGGGSAVGTGRLSRTGRDSPMFFHASEAGHPAPAPQPTHTAAPYVASSGPKFFHADGASVDSTAEPPLRVARAPRVLSASPQIGANGPILAASPSRNMNISPPSSRPASMVGYPASPRPASVAMGNPRTPSLAPAMAENRSRAGFVYANGTEELLQPRKPSGSEIGSATTSPQLPSSPKFGNANPSPKVSYPFSPLASPGLSSPPHYFQRHVSGSSSRRASIDLKSRHGRNASISSVIDLSALKKEEIGHADDEGHSGSGGTGSEEDPEDLEESSAEDEYVPPPPPMPLPGPPVMGMTAAERIKLMEERSANSRRERKVMDLEISNASLLAINKTLEKEMRRQTAELRRYKRLARSGRLSSGASNNNPRSSSPASKRGKSDSDAASIVESEEWEANGSEEDDDTETEKLSEEEGESEDEDGKSDEKHREADEKRLTLDLSKHQALLDASSKMNKSLRGCLLITDQLIREGKKALEYKVRASDVRIGGRILRDEDEEFEDSENLDLESVDGDGQQSDLSRSVSAEGTSAEDELDDAEETETEDDEEAASSSAMAGLGLGFQTLGRPYLLRPEELQPVRHSLV</sequence>
<feature type="region of interest" description="Disordered" evidence="1">
    <location>
        <begin position="594"/>
        <end position="651"/>
    </location>
</feature>
<feature type="compositionally biased region" description="Pro residues" evidence="1">
    <location>
        <begin position="378"/>
        <end position="390"/>
    </location>
</feature>
<evidence type="ECO:0000313" key="3">
    <source>
        <dbReference type="Proteomes" id="UP000326924"/>
    </source>
</evidence>
<protein>
    <submittedName>
        <fullName evidence="2">Uncharacterized protein</fullName>
    </submittedName>
</protein>
<feature type="compositionally biased region" description="Low complexity" evidence="1">
    <location>
        <begin position="289"/>
        <end position="302"/>
    </location>
</feature>
<feature type="compositionally biased region" description="Acidic residues" evidence="1">
    <location>
        <begin position="624"/>
        <end position="643"/>
    </location>
</feature>
<feature type="compositionally biased region" description="Polar residues" evidence="1">
    <location>
        <begin position="609"/>
        <end position="622"/>
    </location>
</feature>
<feature type="region of interest" description="Disordered" evidence="1">
    <location>
        <begin position="253"/>
        <end position="326"/>
    </location>
</feature>
<feature type="compositionally biased region" description="Low complexity" evidence="1">
    <location>
        <begin position="457"/>
        <end position="472"/>
    </location>
</feature>
<feature type="compositionally biased region" description="Basic and acidic residues" evidence="1">
    <location>
        <begin position="520"/>
        <end position="536"/>
    </location>
</feature>
<organism evidence="2 3">
    <name type="scientific">Sphaerosporella brunnea</name>
    <dbReference type="NCBI Taxonomy" id="1250544"/>
    <lineage>
        <taxon>Eukaryota</taxon>
        <taxon>Fungi</taxon>
        <taxon>Dikarya</taxon>
        <taxon>Ascomycota</taxon>
        <taxon>Pezizomycotina</taxon>
        <taxon>Pezizomycetes</taxon>
        <taxon>Pezizales</taxon>
        <taxon>Pyronemataceae</taxon>
        <taxon>Sphaerosporella</taxon>
    </lineage>
</organism>
<feature type="region of interest" description="Disordered" evidence="1">
    <location>
        <begin position="445"/>
        <end position="536"/>
    </location>
</feature>
<comment type="caution">
    <text evidence="2">The sequence shown here is derived from an EMBL/GenBank/DDBJ whole genome shotgun (WGS) entry which is preliminary data.</text>
</comment>
<dbReference type="InParanoid" id="A0A5J5EHI3"/>
<feature type="region of interest" description="Disordered" evidence="1">
    <location>
        <begin position="1"/>
        <end position="110"/>
    </location>
</feature>
<evidence type="ECO:0000313" key="2">
    <source>
        <dbReference type="EMBL" id="KAA8894880.1"/>
    </source>
</evidence>
<keyword evidence="3" id="KW-1185">Reference proteome</keyword>
<feature type="compositionally biased region" description="Acidic residues" evidence="1">
    <location>
        <begin position="509"/>
        <end position="519"/>
    </location>
</feature>
<feature type="compositionally biased region" description="Polar residues" evidence="1">
    <location>
        <begin position="261"/>
        <end position="273"/>
    </location>
</feature>
<gene>
    <name evidence="2" type="ORF">FN846DRAFT_894679</name>
</gene>
<proteinExistence type="predicted"/>
<dbReference type="OrthoDB" id="2555519at2759"/>
<dbReference type="EMBL" id="VXIS01000304">
    <property type="protein sequence ID" value="KAA8894880.1"/>
    <property type="molecule type" value="Genomic_DNA"/>
</dbReference>
<feature type="region of interest" description="Disordered" evidence="1">
    <location>
        <begin position="185"/>
        <end position="208"/>
    </location>
</feature>
<feature type="compositionally biased region" description="Basic and acidic residues" evidence="1">
    <location>
        <begin position="398"/>
        <end position="417"/>
    </location>
</feature>
<reference evidence="2 3" key="1">
    <citation type="submission" date="2019-09" db="EMBL/GenBank/DDBJ databases">
        <title>Draft genome of the ectomycorrhizal ascomycete Sphaerosporella brunnea.</title>
        <authorList>
            <consortium name="DOE Joint Genome Institute"/>
            <person name="Benucci G.M."/>
            <person name="Marozzi G."/>
            <person name="Antonielli L."/>
            <person name="Sanchez S."/>
            <person name="Marco P."/>
            <person name="Wang X."/>
            <person name="Falini L.B."/>
            <person name="Barry K."/>
            <person name="Haridas S."/>
            <person name="Lipzen A."/>
            <person name="Labutti K."/>
            <person name="Grigoriev I.V."/>
            <person name="Murat C."/>
            <person name="Martin F."/>
            <person name="Albertini E."/>
            <person name="Donnini D."/>
            <person name="Bonito G."/>
        </authorList>
    </citation>
    <scope>NUCLEOTIDE SEQUENCE [LARGE SCALE GENOMIC DNA]</scope>
    <source>
        <strain evidence="2 3">Sb_GMNB300</strain>
    </source>
</reference>
<feature type="region of interest" description="Disordered" evidence="1">
    <location>
        <begin position="346"/>
        <end position="417"/>
    </location>
</feature>
<feature type="compositionally biased region" description="Acidic residues" evidence="1">
    <location>
        <begin position="594"/>
        <end position="606"/>
    </location>
</feature>
<feature type="compositionally biased region" description="Polar residues" evidence="1">
    <location>
        <begin position="191"/>
        <end position="204"/>
    </location>
</feature>
<feature type="compositionally biased region" description="Acidic residues" evidence="1">
    <location>
        <begin position="361"/>
        <end position="377"/>
    </location>
</feature>
<dbReference type="AlphaFoldDB" id="A0A5J5EHI3"/>
<accession>A0A5J5EHI3</accession>